<feature type="region of interest" description="Disordered" evidence="7">
    <location>
        <begin position="235"/>
        <end position="258"/>
    </location>
</feature>
<dbReference type="PANTHER" id="PTHR44329:SF214">
    <property type="entry name" value="PROTEIN KINASE DOMAIN-CONTAINING PROTEIN"/>
    <property type="match status" value="1"/>
</dbReference>
<dbReference type="PANTHER" id="PTHR44329">
    <property type="entry name" value="SERINE/THREONINE-PROTEIN KINASE TNNI3K-RELATED"/>
    <property type="match status" value="1"/>
</dbReference>
<evidence type="ECO:0000256" key="5">
    <source>
        <dbReference type="ARBA" id="ARBA00022840"/>
    </source>
</evidence>
<feature type="compositionally biased region" description="Basic residues" evidence="7">
    <location>
        <begin position="152"/>
        <end position="161"/>
    </location>
</feature>
<keyword evidence="2" id="KW-0808">Transferase</keyword>
<evidence type="ECO:0000256" key="2">
    <source>
        <dbReference type="ARBA" id="ARBA00022679"/>
    </source>
</evidence>
<dbReference type="OrthoDB" id="4062651at2759"/>
<dbReference type="PROSITE" id="PS00107">
    <property type="entry name" value="PROTEIN_KINASE_ATP"/>
    <property type="match status" value="1"/>
</dbReference>
<evidence type="ECO:0000256" key="4">
    <source>
        <dbReference type="ARBA" id="ARBA00022777"/>
    </source>
</evidence>
<dbReference type="InterPro" id="IPR008271">
    <property type="entry name" value="Ser/Thr_kinase_AS"/>
</dbReference>
<evidence type="ECO:0000256" key="3">
    <source>
        <dbReference type="ARBA" id="ARBA00022741"/>
    </source>
</evidence>
<evidence type="ECO:0000256" key="7">
    <source>
        <dbReference type="SAM" id="MobiDB-lite"/>
    </source>
</evidence>
<keyword evidence="10" id="KW-1185">Reference proteome</keyword>
<feature type="region of interest" description="Disordered" evidence="7">
    <location>
        <begin position="1337"/>
        <end position="1445"/>
    </location>
</feature>
<feature type="compositionally biased region" description="Polar residues" evidence="7">
    <location>
        <begin position="655"/>
        <end position="669"/>
    </location>
</feature>
<dbReference type="Gene3D" id="1.10.510.10">
    <property type="entry name" value="Transferase(Phosphotransferase) domain 1"/>
    <property type="match status" value="1"/>
</dbReference>
<dbReference type="SMART" id="SM00220">
    <property type="entry name" value="S_TKc"/>
    <property type="match status" value="1"/>
</dbReference>
<sequence length="1474" mass="151998">LDPTLLETPFRSRLPPVPWSTPPARRRLVGAIPGFQFVSAEEAAPAAGGPYAHAFSAAAVAAATGSSSHPPHEYQLSRSRSCLLVGLDPNILNGSAEEPLLPGLPTAHVLLPPHPHRGRRRYSSAPMLPIMPRVPYNSPEDGQGLLEGAKQRGNRHAKHGMPKQTSLEEPASQSHSHNHGPYPSGCAELLRSAAFRLEAEGSPTDMVASVMPAAAVAASGACGIAKTPVKLSIPQAMPLAPPPSQSSPRSAPSLDDGGPFAAVATFVATYDSGPGTAVPSPSQQVASPPPSVRSGSANDPPSSGVPERVQAQLLRSPPPPPPLGISTPSLPYRRPRYTTELQTILSGGMDDSGGGPDSELCVPQQFQAVRQQNRSLARPPVLMVSGSEADPRRSKSTSDELPTATAAAAAVASATASTSNVSRQSSVVEPQLSVGVRNVRVSVNAGGVPPAAASAAALIGRLTGTTSTTTSSSGSVSSAISGPSSGQPLPPSGIDNSHGGSEPLPPHSPSSVVANSKSYNSQTYAAAMRMGAQVLLGRPNNSAGPVRNMASQLHRVSGPFGAAAAAIAAESGVSMEDPSARGASSISSVPSLRPGSASASPTFQLHRRPQPTRLLVRAASNAGGSALRRQQASGQAQLSIQSQAAPASPVGSGPLENSSSHQGVPTSPTAPCMAAHSSAIGFPLNGSPALSSAVATAAVSDHSAAEQHTSWMASTLCSATVTSASMQSVGESLFANQTLDVPCGDASENQLQQPQRQSQQKQQQQKQPQESVGPQIGAGLMQGSWAPSALMAALGIQDRSMSLTEKRQPPSPHPQQQQVPPRPLPPALLMPNKDSQTQRGTNSTLGSMGQDSDTPTGRSRNPSAASQATENPSGRLTRKVMPELTPTAEVTELVASDAGGAAAVSPFNDNTAAAIAWAAAAAIAMGLDSVRATKDGSESGNAGQLDSETLGGSAGAAAPIKSRNKLLRTPTQSPRQIRSSRPQSPQQQPPVWSPSNPRGSDPDQQLQAQQQATPQEQMLLVPARSVDMDLDPNEIHVFRDGLLGQGAFGAVYRGVYRQDMVAVKLLNGSIVDGRALQRDMVSFHAELSILSRLRHKNIVRLYGGCMRPPYIFLVMQLMRQSLDSVIHHAQQALTLRKALQIARDVAAGLSYLHPTIVHRDLKPANILIDEHGTAKISDFGLARYKFKAYLSTRTPDQGSVAYMAPECFNTDIGGLGPKTDIYSFGVLLWELLSGEYPWMGESNVQIIYKVAIKGERLPLPPADGTPFVASAITSYRSSSSAGSGGAPALVVPAAIRDLMDGCFAHQPNERPDTHTAVCVLDTVLMDLENGKLVVQRPTNSSLGANGRGDAGGLSPVNAEGNGGDVGAAEAGRRIASSSGRGGSTGPGAAAIGLGISDGSGARSNGSQVVRSGPVGGEGEGAGDSAQGSAPVQGATSSSACNSRGPANATEECLMAAGNQQQLATPFSNLDFLMD</sequence>
<feature type="compositionally biased region" description="Polar residues" evidence="7">
    <location>
        <begin position="163"/>
        <end position="175"/>
    </location>
</feature>
<feature type="compositionally biased region" description="Low complexity" evidence="7">
    <location>
        <begin position="972"/>
        <end position="986"/>
    </location>
</feature>
<dbReference type="PROSITE" id="PS50011">
    <property type="entry name" value="PROTEIN_KINASE_DOM"/>
    <property type="match status" value="1"/>
</dbReference>
<gene>
    <name evidence="9" type="ORF">Vretifemale_18843</name>
</gene>
<comment type="caution">
    <text evidence="9">The sequence shown here is derived from an EMBL/GenBank/DDBJ whole genome shotgun (WGS) entry which is preliminary data.</text>
</comment>
<dbReference type="InterPro" id="IPR001245">
    <property type="entry name" value="Ser-Thr/Tyr_kinase_cat_dom"/>
</dbReference>
<dbReference type="Proteomes" id="UP000747110">
    <property type="component" value="Unassembled WGS sequence"/>
</dbReference>
<feature type="compositionally biased region" description="Low complexity" evidence="7">
    <location>
        <begin position="277"/>
        <end position="286"/>
    </location>
</feature>
<dbReference type="EMBL" id="BNCP01000063">
    <property type="protein sequence ID" value="GIL91302.1"/>
    <property type="molecule type" value="Genomic_DNA"/>
</dbReference>
<feature type="domain" description="Protein kinase" evidence="8">
    <location>
        <begin position="1037"/>
        <end position="1324"/>
    </location>
</feature>
<feature type="compositionally biased region" description="Low complexity" evidence="7">
    <location>
        <begin position="465"/>
        <end position="487"/>
    </location>
</feature>
<dbReference type="InterPro" id="IPR011009">
    <property type="entry name" value="Kinase-like_dom_sf"/>
</dbReference>
<dbReference type="GO" id="GO:0005524">
    <property type="term" value="F:ATP binding"/>
    <property type="evidence" value="ECO:0007669"/>
    <property type="project" value="UniProtKB-UniRule"/>
</dbReference>
<feature type="region of interest" description="Disordered" evidence="7">
    <location>
        <begin position="576"/>
        <end position="670"/>
    </location>
</feature>
<reference evidence="9" key="1">
    <citation type="journal article" date="2021" name="Proc. Natl. Acad. Sci. U.S.A.">
        <title>Three genomes in the algal genus Volvox reveal the fate of a haploid sex-determining region after a transition to homothallism.</title>
        <authorList>
            <person name="Yamamoto K."/>
            <person name="Hamaji T."/>
            <person name="Kawai-Toyooka H."/>
            <person name="Matsuzaki R."/>
            <person name="Takahashi F."/>
            <person name="Nishimura Y."/>
            <person name="Kawachi M."/>
            <person name="Noguchi H."/>
            <person name="Minakuchi Y."/>
            <person name="Umen J.G."/>
            <person name="Toyoda A."/>
            <person name="Nozaki H."/>
        </authorList>
    </citation>
    <scope>NUCLEOTIDE SEQUENCE</scope>
    <source>
        <strain evidence="9">NIES-3786</strain>
    </source>
</reference>
<dbReference type="InterPro" id="IPR017441">
    <property type="entry name" value="Protein_kinase_ATP_BS"/>
</dbReference>
<feature type="compositionally biased region" description="Low complexity" evidence="7">
    <location>
        <begin position="750"/>
        <end position="769"/>
    </location>
</feature>
<evidence type="ECO:0000313" key="10">
    <source>
        <dbReference type="Proteomes" id="UP000747110"/>
    </source>
</evidence>
<feature type="binding site" evidence="6">
    <location>
        <position position="1064"/>
    </location>
    <ligand>
        <name>ATP</name>
        <dbReference type="ChEBI" id="CHEBI:30616"/>
    </ligand>
</feature>
<evidence type="ECO:0000256" key="6">
    <source>
        <dbReference type="PROSITE-ProRule" id="PRU10141"/>
    </source>
</evidence>
<dbReference type="Gene3D" id="3.30.200.20">
    <property type="entry name" value="Phosphorylase Kinase, domain 1"/>
    <property type="match status" value="1"/>
</dbReference>
<feature type="region of interest" description="Disordered" evidence="7">
    <location>
        <begin position="744"/>
        <end position="781"/>
    </location>
</feature>
<accession>A0A8J4D2G5</accession>
<feature type="compositionally biased region" description="Low complexity" evidence="7">
    <location>
        <begin position="1004"/>
        <end position="1014"/>
    </location>
</feature>
<proteinExistence type="predicted"/>
<keyword evidence="1" id="KW-0723">Serine/threonine-protein kinase</keyword>
<name>A0A8J4D2G5_9CHLO</name>
<evidence type="ECO:0000259" key="8">
    <source>
        <dbReference type="PROSITE" id="PS50011"/>
    </source>
</evidence>
<feature type="compositionally biased region" description="Polar residues" evidence="7">
    <location>
        <begin position="833"/>
        <end position="874"/>
    </location>
</feature>
<evidence type="ECO:0000313" key="9">
    <source>
        <dbReference type="EMBL" id="GIL91302.1"/>
    </source>
</evidence>
<feature type="non-terminal residue" evidence="9">
    <location>
        <position position="1"/>
    </location>
</feature>
<keyword evidence="3 6" id="KW-0547">Nucleotide-binding</keyword>
<keyword evidence="5 6" id="KW-0067">ATP-binding</keyword>
<dbReference type="SUPFAM" id="SSF56112">
    <property type="entry name" value="Protein kinase-like (PK-like)"/>
    <property type="match status" value="1"/>
</dbReference>
<dbReference type="InterPro" id="IPR000719">
    <property type="entry name" value="Prot_kinase_dom"/>
</dbReference>
<organism evidence="9 10">
    <name type="scientific">Volvox reticuliferus</name>
    <dbReference type="NCBI Taxonomy" id="1737510"/>
    <lineage>
        <taxon>Eukaryota</taxon>
        <taxon>Viridiplantae</taxon>
        <taxon>Chlorophyta</taxon>
        <taxon>core chlorophytes</taxon>
        <taxon>Chlorophyceae</taxon>
        <taxon>CS clade</taxon>
        <taxon>Chlamydomonadales</taxon>
        <taxon>Volvocaceae</taxon>
        <taxon>Volvox</taxon>
    </lineage>
</organism>
<feature type="region of interest" description="Disordered" evidence="7">
    <location>
        <begin position="802"/>
        <end position="880"/>
    </location>
</feature>
<feature type="region of interest" description="Disordered" evidence="7">
    <location>
        <begin position="274"/>
        <end position="333"/>
    </location>
</feature>
<feature type="compositionally biased region" description="Polar residues" evidence="7">
    <location>
        <begin position="938"/>
        <end position="947"/>
    </location>
</feature>
<keyword evidence="4" id="KW-0418">Kinase</keyword>
<feature type="region of interest" description="Disordered" evidence="7">
    <location>
        <begin position="932"/>
        <end position="1014"/>
    </location>
</feature>
<dbReference type="Pfam" id="PF07714">
    <property type="entry name" value="PK_Tyr_Ser-Thr"/>
    <property type="match status" value="1"/>
</dbReference>
<protein>
    <recommendedName>
        <fullName evidence="8">Protein kinase domain-containing protein</fullName>
    </recommendedName>
</protein>
<feature type="region of interest" description="Disordered" evidence="7">
    <location>
        <begin position="138"/>
        <end position="185"/>
    </location>
</feature>
<dbReference type="InterPro" id="IPR051681">
    <property type="entry name" value="Ser/Thr_Kinases-Pseudokinases"/>
</dbReference>
<dbReference type="PROSITE" id="PS00108">
    <property type="entry name" value="PROTEIN_KINASE_ST"/>
    <property type="match status" value="1"/>
</dbReference>
<dbReference type="GO" id="GO:0004674">
    <property type="term" value="F:protein serine/threonine kinase activity"/>
    <property type="evidence" value="ECO:0007669"/>
    <property type="project" value="UniProtKB-KW"/>
</dbReference>
<feature type="compositionally biased region" description="Low complexity" evidence="7">
    <location>
        <begin position="1366"/>
        <end position="1378"/>
    </location>
</feature>
<evidence type="ECO:0000256" key="1">
    <source>
        <dbReference type="ARBA" id="ARBA00022527"/>
    </source>
</evidence>
<feature type="region of interest" description="Disordered" evidence="7">
    <location>
        <begin position="465"/>
        <end position="515"/>
    </location>
</feature>
<dbReference type="CDD" id="cd13999">
    <property type="entry name" value="STKc_MAP3K-like"/>
    <property type="match status" value="1"/>
</dbReference>
<feature type="compositionally biased region" description="Polar residues" evidence="7">
    <location>
        <begin position="628"/>
        <end position="645"/>
    </location>
</feature>